<proteinExistence type="predicted"/>
<reference evidence="1 2" key="1">
    <citation type="submission" date="2014-02" db="EMBL/GenBank/DDBJ databases">
        <title>Aquamicrobium defluvii Genome sequencing.</title>
        <authorList>
            <person name="Wang X."/>
        </authorList>
    </citation>
    <scope>NUCLEOTIDE SEQUENCE [LARGE SCALE GENOMIC DNA]</scope>
    <source>
        <strain evidence="1 2">W13Z1</strain>
    </source>
</reference>
<dbReference type="STRING" id="69279.BG36_11325"/>
<dbReference type="Proteomes" id="UP000019849">
    <property type="component" value="Unassembled WGS sequence"/>
</dbReference>
<gene>
    <name evidence="1" type="ORF">BG36_11325</name>
</gene>
<protein>
    <submittedName>
        <fullName evidence="1">Uncharacterized protein</fullName>
    </submittedName>
</protein>
<name>A0A011UD20_9HYPH</name>
<comment type="caution">
    <text evidence="1">The sequence shown here is derived from an EMBL/GenBank/DDBJ whole genome shotgun (WGS) entry which is preliminary data.</text>
</comment>
<dbReference type="EMBL" id="JENY01000023">
    <property type="protein sequence ID" value="EXL04011.1"/>
    <property type="molecule type" value="Genomic_DNA"/>
</dbReference>
<evidence type="ECO:0000313" key="2">
    <source>
        <dbReference type="Proteomes" id="UP000019849"/>
    </source>
</evidence>
<accession>A0A011UD20</accession>
<evidence type="ECO:0000313" key="1">
    <source>
        <dbReference type="EMBL" id="EXL04011.1"/>
    </source>
</evidence>
<dbReference type="eggNOG" id="ENOG5033CBD">
    <property type="taxonomic scope" value="Bacteria"/>
</dbReference>
<organism evidence="1 2">
    <name type="scientific">Aquamicrobium defluvii</name>
    <dbReference type="NCBI Taxonomy" id="69279"/>
    <lineage>
        <taxon>Bacteria</taxon>
        <taxon>Pseudomonadati</taxon>
        <taxon>Pseudomonadota</taxon>
        <taxon>Alphaproteobacteria</taxon>
        <taxon>Hyphomicrobiales</taxon>
        <taxon>Phyllobacteriaceae</taxon>
        <taxon>Aquamicrobium</taxon>
    </lineage>
</organism>
<dbReference type="AlphaFoldDB" id="A0A011UD20"/>
<dbReference type="HOGENOM" id="CLU_165561_1_0_5"/>
<sequence>MVRPTDDFFAKEQTMRTTQTTVRFSSPFLLKGFDRAQPAGDYLVDKAEELIEGVSWLAYRRVGTFIHLPAIGMSSPVQQVVQIDAADLEDCLSRDRR</sequence>